<feature type="domain" description="Abortive infection protein-like C-terminal" evidence="1">
    <location>
        <begin position="10"/>
        <end position="89"/>
    </location>
</feature>
<dbReference type="GeneID" id="83016379"/>
<dbReference type="EMBL" id="QRUP01000018">
    <property type="protein sequence ID" value="RGR71236.1"/>
    <property type="molecule type" value="Genomic_DNA"/>
</dbReference>
<keyword evidence="3" id="KW-1185">Reference proteome</keyword>
<gene>
    <name evidence="2" type="ORF">DWY25_13340</name>
</gene>
<dbReference type="RefSeq" id="WP_117895644.1">
    <property type="nucleotide sequence ID" value="NZ_CABJCV010000018.1"/>
</dbReference>
<dbReference type="AlphaFoldDB" id="A0A412FSX4"/>
<name>A0A412FSX4_9FIRM</name>
<reference evidence="2 3" key="1">
    <citation type="submission" date="2018-08" db="EMBL/GenBank/DDBJ databases">
        <title>A genome reference for cultivated species of the human gut microbiota.</title>
        <authorList>
            <person name="Zou Y."/>
            <person name="Xue W."/>
            <person name="Luo G."/>
        </authorList>
    </citation>
    <scope>NUCLEOTIDE SEQUENCE [LARGE SCALE GENOMIC DNA]</scope>
    <source>
        <strain evidence="2 3">AF24-29</strain>
    </source>
</reference>
<organism evidence="2 3">
    <name type="scientific">Holdemania filiformis</name>
    <dbReference type="NCBI Taxonomy" id="61171"/>
    <lineage>
        <taxon>Bacteria</taxon>
        <taxon>Bacillati</taxon>
        <taxon>Bacillota</taxon>
        <taxon>Erysipelotrichia</taxon>
        <taxon>Erysipelotrichales</taxon>
        <taxon>Erysipelotrichaceae</taxon>
        <taxon>Holdemania</taxon>
    </lineage>
</organism>
<protein>
    <recommendedName>
        <fullName evidence="1">Abortive infection protein-like C-terminal domain-containing protein</fullName>
    </recommendedName>
</protein>
<dbReference type="Proteomes" id="UP000284178">
    <property type="component" value="Unassembled WGS sequence"/>
</dbReference>
<evidence type="ECO:0000259" key="1">
    <source>
        <dbReference type="Pfam" id="PF14355"/>
    </source>
</evidence>
<evidence type="ECO:0000313" key="3">
    <source>
        <dbReference type="Proteomes" id="UP000284178"/>
    </source>
</evidence>
<evidence type="ECO:0000313" key="2">
    <source>
        <dbReference type="EMBL" id="RGR71236.1"/>
    </source>
</evidence>
<dbReference type="Pfam" id="PF14355">
    <property type="entry name" value="Abi_C"/>
    <property type="match status" value="1"/>
</dbReference>
<comment type="caution">
    <text evidence="2">The sequence shown here is derived from an EMBL/GenBank/DDBJ whole genome shotgun (WGS) entry which is preliminary data.</text>
</comment>
<sequence>MDRLEGGSSIIAKTADALNLLPANRQETDQGAEAIKAVLGNLRARPSKLAEIRNPFGSGHGKSASFQGLEERHAKLTVGSSITFVDLIWSTHEEQQKTETKVI</sequence>
<accession>A0A412FSX4</accession>
<proteinExistence type="predicted"/>
<dbReference type="InterPro" id="IPR026001">
    <property type="entry name" value="Abi-like_C"/>
</dbReference>